<protein>
    <submittedName>
        <fullName evidence="1">Uncharacterized protein</fullName>
    </submittedName>
</protein>
<dbReference type="EMBL" id="BQNB010012344">
    <property type="protein sequence ID" value="GJT02378.1"/>
    <property type="molecule type" value="Genomic_DNA"/>
</dbReference>
<name>A0ABQ5AJ73_9ASTR</name>
<sequence>MSKNDMKNRVSTLFKSDLKDLVKTFRIPLDLHPRLPDSTFTMDRLPSDAIGVYSEFLWFFGIRIPFSTFLLSVLKAILDHLTWRHSYSYVLDDLPADGYKRNNVERLRVHLIRLRETREEVFVRSGLNFDWSNKECDMMSFYDFMTLPSWGDAKIVEEPHHLSAPLLERVPSHIIALATKDALIPLPTLDEVAAAQPDLRLARKSKGPSQVRVRSVSDTGCFGPTPRLGKRLGHPYSITVASVSRPPFVGTSAHASISGHSLALGGSIAGGFARKSRAEAMRRHMDPLDALARSALSRDAEYDEIPKDDFCTATRSEEIELTLFPLYHGPYQMSYPYEGVSSPLYTKEEWDGFHAPKSNILCKDIFKDPDVCRKALDCTITPTELRRTESLLLLELSNCVNVLSALLVSHGYELNSRYTNLDASRVRLQEKLDQKKGDVNMLCSEVTSLDNKLEKVLRDCDALGQENIV</sequence>
<accession>A0ABQ5AJ73</accession>
<reference evidence="1" key="1">
    <citation type="journal article" date="2022" name="Int. J. Mol. Sci.">
        <title>Draft Genome of Tanacetum Coccineum: Genomic Comparison of Closely Related Tanacetum-Family Plants.</title>
        <authorList>
            <person name="Yamashiro T."/>
            <person name="Shiraishi A."/>
            <person name="Nakayama K."/>
            <person name="Satake H."/>
        </authorList>
    </citation>
    <scope>NUCLEOTIDE SEQUENCE</scope>
</reference>
<reference evidence="1" key="2">
    <citation type="submission" date="2022-01" db="EMBL/GenBank/DDBJ databases">
        <authorList>
            <person name="Yamashiro T."/>
            <person name="Shiraishi A."/>
            <person name="Satake H."/>
            <person name="Nakayama K."/>
        </authorList>
    </citation>
    <scope>NUCLEOTIDE SEQUENCE</scope>
</reference>
<proteinExistence type="predicted"/>
<dbReference type="Proteomes" id="UP001151760">
    <property type="component" value="Unassembled WGS sequence"/>
</dbReference>
<evidence type="ECO:0000313" key="1">
    <source>
        <dbReference type="EMBL" id="GJT02378.1"/>
    </source>
</evidence>
<evidence type="ECO:0000313" key="2">
    <source>
        <dbReference type="Proteomes" id="UP001151760"/>
    </source>
</evidence>
<comment type="caution">
    <text evidence="1">The sequence shown here is derived from an EMBL/GenBank/DDBJ whole genome shotgun (WGS) entry which is preliminary data.</text>
</comment>
<gene>
    <name evidence="1" type="ORF">Tco_0823547</name>
</gene>
<keyword evidence="2" id="KW-1185">Reference proteome</keyword>
<organism evidence="1 2">
    <name type="scientific">Tanacetum coccineum</name>
    <dbReference type="NCBI Taxonomy" id="301880"/>
    <lineage>
        <taxon>Eukaryota</taxon>
        <taxon>Viridiplantae</taxon>
        <taxon>Streptophyta</taxon>
        <taxon>Embryophyta</taxon>
        <taxon>Tracheophyta</taxon>
        <taxon>Spermatophyta</taxon>
        <taxon>Magnoliopsida</taxon>
        <taxon>eudicotyledons</taxon>
        <taxon>Gunneridae</taxon>
        <taxon>Pentapetalae</taxon>
        <taxon>asterids</taxon>
        <taxon>campanulids</taxon>
        <taxon>Asterales</taxon>
        <taxon>Asteraceae</taxon>
        <taxon>Asteroideae</taxon>
        <taxon>Anthemideae</taxon>
        <taxon>Anthemidinae</taxon>
        <taxon>Tanacetum</taxon>
    </lineage>
</organism>